<protein>
    <submittedName>
        <fullName evidence="1">Uncharacterized protein</fullName>
    </submittedName>
</protein>
<dbReference type="Proteomes" id="UP000733379">
    <property type="component" value="Unassembled WGS sequence"/>
</dbReference>
<reference evidence="1 2" key="1">
    <citation type="submission" date="2021-06" db="EMBL/GenBank/DDBJ databases">
        <title>Actinomycetes sequencing.</title>
        <authorList>
            <person name="Shan Q."/>
        </authorList>
    </citation>
    <scope>NUCLEOTIDE SEQUENCE [LARGE SCALE GENOMIC DNA]</scope>
    <source>
        <strain evidence="1 2">NEAU-G5</strain>
    </source>
</reference>
<proteinExistence type="predicted"/>
<evidence type="ECO:0000313" key="2">
    <source>
        <dbReference type="Proteomes" id="UP000733379"/>
    </source>
</evidence>
<keyword evidence="2" id="KW-1185">Reference proteome</keyword>
<dbReference type="RefSeq" id="WP_215920582.1">
    <property type="nucleotide sequence ID" value="NZ_JAHKNI010000009.1"/>
</dbReference>
<accession>A0ABS6B475</accession>
<evidence type="ECO:0000313" key="1">
    <source>
        <dbReference type="EMBL" id="MBU3064928.1"/>
    </source>
</evidence>
<dbReference type="InterPro" id="IPR046268">
    <property type="entry name" value="DUF6301"/>
</dbReference>
<gene>
    <name evidence="1" type="ORF">KO481_25780</name>
</gene>
<sequence>MTELRAMTDTEVGRLAAQLKSLTWPLLMADASQLAAGFGWTTLSSKPDSVMVDTGSGLAGGRISGRSGYVDGIEVRITDLVGQDDASRAAVGNAFVAAAAAITSAIGAPTTRTPGEFAEIRWAGTETTLRLMDLTVCVKLYLLTNKKLAYEDAVTELDERGQL</sequence>
<dbReference type="Pfam" id="PF19818">
    <property type="entry name" value="DUF6301"/>
    <property type="match status" value="1"/>
</dbReference>
<organism evidence="1 2">
    <name type="scientific">Nocardia albiluteola</name>
    <dbReference type="NCBI Taxonomy" id="2842303"/>
    <lineage>
        <taxon>Bacteria</taxon>
        <taxon>Bacillati</taxon>
        <taxon>Actinomycetota</taxon>
        <taxon>Actinomycetes</taxon>
        <taxon>Mycobacteriales</taxon>
        <taxon>Nocardiaceae</taxon>
        <taxon>Nocardia</taxon>
    </lineage>
</organism>
<name>A0ABS6B475_9NOCA</name>
<dbReference type="EMBL" id="JAHKNI010000009">
    <property type="protein sequence ID" value="MBU3064928.1"/>
    <property type="molecule type" value="Genomic_DNA"/>
</dbReference>
<comment type="caution">
    <text evidence="1">The sequence shown here is derived from an EMBL/GenBank/DDBJ whole genome shotgun (WGS) entry which is preliminary data.</text>
</comment>